<dbReference type="GO" id="GO:0008168">
    <property type="term" value="F:methyltransferase activity"/>
    <property type="evidence" value="ECO:0007669"/>
    <property type="project" value="UniProtKB-KW"/>
</dbReference>
<dbReference type="PIRSF" id="PIRSF006487">
    <property type="entry name" value="GcvT"/>
    <property type="match status" value="1"/>
</dbReference>
<reference evidence="4 5" key="1">
    <citation type="submission" date="2020-07" db="EMBL/GenBank/DDBJ databases">
        <title>Genomic Encyclopedia of Type Strains, Phase IV (KMG-V): Genome sequencing to study the core and pangenomes of soil and plant-associated prokaryotes.</title>
        <authorList>
            <person name="Whitman W."/>
        </authorList>
    </citation>
    <scope>NUCLEOTIDE SEQUENCE [LARGE SCALE GENOMIC DNA]</scope>
    <source>
        <strain evidence="4 5">SAS40</strain>
    </source>
</reference>
<dbReference type="EC" id="2.1.2.10" evidence="4"/>
<dbReference type="PANTHER" id="PTHR43757">
    <property type="entry name" value="AMINOMETHYLTRANSFERASE"/>
    <property type="match status" value="1"/>
</dbReference>
<feature type="binding site" evidence="1">
    <location>
        <position position="203"/>
    </location>
    <ligand>
        <name>substrate</name>
    </ligand>
</feature>
<comment type="caution">
    <text evidence="4">The sequence shown here is derived from an EMBL/GenBank/DDBJ whole genome shotgun (WGS) entry which is preliminary data.</text>
</comment>
<dbReference type="InterPro" id="IPR013977">
    <property type="entry name" value="GcvT_C"/>
</dbReference>
<dbReference type="InterPro" id="IPR029043">
    <property type="entry name" value="GcvT/YgfZ_C"/>
</dbReference>
<dbReference type="Gene3D" id="3.30.1360.120">
    <property type="entry name" value="Probable tRNA modification gtpase trme, domain 1"/>
    <property type="match status" value="1"/>
</dbReference>
<keyword evidence="5" id="KW-1185">Reference proteome</keyword>
<sequence length="389" mass="41559">MSLLPRRSPLASEHRALGARMVEHEGWALPGSYGPDGPGTDEHQAVRHTAGMFDISHLLVVDVQGRDARTYLRHILANDVDGVAGAGGALLSCLLSDQGGIIDHPMVYRLGADAWRIVLNAGCADAAVAWMDHVHQTGGWRLAIQPRRDLAMLALQGPHAAERFWVARPGSRPLTEPLPRRRFTDVAGLMVAHTGYTGEGGYECFGPIDTVIELWRDLVALGVRPCGLDARDSLRIEAGLVRYGVDTGADASPHESGLGDTVCRHDAARDFIGRRALEARPAPCRLAGLIVTDADADEGADADLPPAHERPRVRLPGILIAGEPAEGYVTSLIRSPTLGVPIALARIPTRAAEGTLAQVEMGGVWRNARVCALPFVRRGHAIAPAPPPL</sequence>
<dbReference type="EMBL" id="JACBYR010000001">
    <property type="protein sequence ID" value="NYE82273.1"/>
    <property type="molecule type" value="Genomic_DNA"/>
</dbReference>
<dbReference type="RefSeq" id="WP_179584975.1">
    <property type="nucleotide sequence ID" value="NZ_JACBYR010000001.1"/>
</dbReference>
<dbReference type="Pfam" id="PF08669">
    <property type="entry name" value="GCV_T_C"/>
    <property type="match status" value="1"/>
</dbReference>
<evidence type="ECO:0000313" key="4">
    <source>
        <dbReference type="EMBL" id="NYE82273.1"/>
    </source>
</evidence>
<evidence type="ECO:0000256" key="1">
    <source>
        <dbReference type="PIRSR" id="PIRSR006487-1"/>
    </source>
</evidence>
<dbReference type="GO" id="GO:0004047">
    <property type="term" value="F:aminomethyltransferase activity"/>
    <property type="evidence" value="ECO:0007669"/>
    <property type="project" value="UniProtKB-EC"/>
</dbReference>
<organism evidence="4 5">
    <name type="scientific">Pigmentiphaga litoralis</name>
    <dbReference type="NCBI Taxonomy" id="516702"/>
    <lineage>
        <taxon>Bacteria</taxon>
        <taxon>Pseudomonadati</taxon>
        <taxon>Pseudomonadota</taxon>
        <taxon>Betaproteobacteria</taxon>
        <taxon>Burkholderiales</taxon>
        <taxon>Alcaligenaceae</taxon>
        <taxon>Pigmentiphaga</taxon>
    </lineage>
</organism>
<evidence type="ECO:0000313" key="5">
    <source>
        <dbReference type="Proteomes" id="UP000542125"/>
    </source>
</evidence>
<dbReference type="AlphaFoldDB" id="A0A7Y9LMM8"/>
<evidence type="ECO:0000259" key="2">
    <source>
        <dbReference type="Pfam" id="PF01571"/>
    </source>
</evidence>
<dbReference type="SUPFAM" id="SSF103025">
    <property type="entry name" value="Folate-binding domain"/>
    <property type="match status" value="1"/>
</dbReference>
<dbReference type="GO" id="GO:0005829">
    <property type="term" value="C:cytosol"/>
    <property type="evidence" value="ECO:0007669"/>
    <property type="project" value="TreeGrafter"/>
</dbReference>
<dbReference type="GO" id="GO:0032259">
    <property type="term" value="P:methylation"/>
    <property type="evidence" value="ECO:0007669"/>
    <property type="project" value="UniProtKB-KW"/>
</dbReference>
<dbReference type="InterPro" id="IPR028896">
    <property type="entry name" value="GcvT/YgfZ/DmdA"/>
</dbReference>
<dbReference type="PANTHER" id="PTHR43757:SF2">
    <property type="entry name" value="AMINOMETHYLTRANSFERASE, MITOCHONDRIAL"/>
    <property type="match status" value="1"/>
</dbReference>
<gene>
    <name evidence="4" type="ORF">FHW18_001544</name>
</gene>
<dbReference type="InterPro" id="IPR027266">
    <property type="entry name" value="TrmE/GcvT-like"/>
</dbReference>
<keyword evidence="4" id="KW-0808">Transferase</keyword>
<name>A0A7Y9LMM8_9BURK</name>
<evidence type="ECO:0000259" key="3">
    <source>
        <dbReference type="Pfam" id="PF08669"/>
    </source>
</evidence>
<dbReference type="SUPFAM" id="SSF101790">
    <property type="entry name" value="Aminomethyltransferase beta-barrel domain"/>
    <property type="match status" value="1"/>
</dbReference>
<keyword evidence="4" id="KW-0489">Methyltransferase</keyword>
<protein>
    <submittedName>
        <fullName evidence="4">Aminomethyltransferase</fullName>
        <ecNumber evidence="4">2.1.2.10</ecNumber>
    </submittedName>
</protein>
<feature type="domain" description="GCVT N-terminal" evidence="2">
    <location>
        <begin position="12"/>
        <end position="262"/>
    </location>
</feature>
<accession>A0A7Y9LMM8</accession>
<proteinExistence type="predicted"/>
<dbReference type="InterPro" id="IPR006222">
    <property type="entry name" value="GCVT_N"/>
</dbReference>
<dbReference type="Proteomes" id="UP000542125">
    <property type="component" value="Unassembled WGS sequence"/>
</dbReference>
<dbReference type="Pfam" id="PF01571">
    <property type="entry name" value="GCV_T"/>
    <property type="match status" value="1"/>
</dbReference>
<feature type="domain" description="Aminomethyltransferase C-terminal" evidence="3">
    <location>
        <begin position="321"/>
        <end position="376"/>
    </location>
</feature>